<dbReference type="AlphaFoldDB" id="A0A1X7VS87"/>
<organism evidence="1">
    <name type="scientific">Amphimedon queenslandica</name>
    <name type="common">Sponge</name>
    <dbReference type="NCBI Taxonomy" id="400682"/>
    <lineage>
        <taxon>Eukaryota</taxon>
        <taxon>Metazoa</taxon>
        <taxon>Porifera</taxon>
        <taxon>Demospongiae</taxon>
        <taxon>Heteroscleromorpha</taxon>
        <taxon>Haplosclerida</taxon>
        <taxon>Niphatidae</taxon>
        <taxon>Amphimedon</taxon>
    </lineage>
</organism>
<evidence type="ECO:0000313" key="1">
    <source>
        <dbReference type="EnsemblMetazoa" id="Aqu2.1.42273_001"/>
    </source>
</evidence>
<accession>A0A1X7VS87</accession>
<gene>
    <name evidence="1" type="primary">109586413</name>
</gene>
<dbReference type="KEGG" id="aqu:109586413"/>
<sequence length="102" mass="10989">MGNTVTVDATCSGCKRVIRNVTRAKNGAYVCPNCEGCADGYKKAEKKGAVCRACGEVKLVPKDTDLENGFYCNDCAALKREYIQKQIKSGKSSGTSFHAIEN</sequence>
<dbReference type="InParanoid" id="A0A1X7VS87"/>
<reference evidence="2" key="1">
    <citation type="journal article" date="2010" name="Nature">
        <title>The Amphimedon queenslandica genome and the evolution of animal complexity.</title>
        <authorList>
            <person name="Srivastava M."/>
            <person name="Simakov O."/>
            <person name="Chapman J."/>
            <person name="Fahey B."/>
            <person name="Gauthier M.E."/>
            <person name="Mitros T."/>
            <person name="Richards G.S."/>
            <person name="Conaco C."/>
            <person name="Dacre M."/>
            <person name="Hellsten U."/>
            <person name="Larroux C."/>
            <person name="Putnam N.H."/>
            <person name="Stanke M."/>
            <person name="Adamska M."/>
            <person name="Darling A."/>
            <person name="Degnan S.M."/>
            <person name="Oakley T.H."/>
            <person name="Plachetzki D.C."/>
            <person name="Zhai Y."/>
            <person name="Adamski M."/>
            <person name="Calcino A."/>
            <person name="Cummins S.F."/>
            <person name="Goodstein D.M."/>
            <person name="Harris C."/>
            <person name="Jackson D.J."/>
            <person name="Leys S.P."/>
            <person name="Shu S."/>
            <person name="Woodcroft B.J."/>
            <person name="Vervoort M."/>
            <person name="Kosik K.S."/>
            <person name="Manning G."/>
            <person name="Degnan B.M."/>
            <person name="Rokhsar D.S."/>
        </authorList>
    </citation>
    <scope>NUCLEOTIDE SEQUENCE [LARGE SCALE GENOMIC DNA]</scope>
</reference>
<dbReference type="EnsemblMetazoa" id="XM_020002595.1">
    <property type="protein sequence ID" value="XP_019858154.1"/>
    <property type="gene ID" value="LOC109586413"/>
</dbReference>
<name>A0A1X7VS87_AMPQE</name>
<keyword evidence="2" id="KW-1185">Reference proteome</keyword>
<reference evidence="1" key="2">
    <citation type="submission" date="2017-05" db="UniProtKB">
        <authorList>
            <consortium name="EnsemblMetazoa"/>
        </authorList>
    </citation>
    <scope>IDENTIFICATION</scope>
</reference>
<evidence type="ECO:0000313" key="2">
    <source>
        <dbReference type="Proteomes" id="UP000007879"/>
    </source>
</evidence>
<dbReference type="EnsemblMetazoa" id="Aqu2.1.42273_001">
    <property type="protein sequence ID" value="Aqu2.1.42273_001"/>
    <property type="gene ID" value="Aqu2.1.42273"/>
</dbReference>
<proteinExistence type="predicted"/>
<protein>
    <submittedName>
        <fullName evidence="1">Uncharacterized protein</fullName>
    </submittedName>
</protein>
<dbReference type="Proteomes" id="UP000007879">
    <property type="component" value="Unassembled WGS sequence"/>
</dbReference>